<evidence type="ECO:0000256" key="4">
    <source>
        <dbReference type="ARBA" id="ARBA00022801"/>
    </source>
</evidence>
<dbReference type="InterPro" id="IPR024607">
    <property type="entry name" value="Sulfatase_CS"/>
</dbReference>
<sequence length="538" mass="59483">MFIRSEMTLTYAHSVVLAFLTLTGVTLPGEAHVSKPNIVVILADDSGWGDLSVYGHASQEWGRLDDMASEGLRFTNFYTSYPICSPSRASLLTGRLPIRTGIYRPLGANDIIEVVIPMNTGGLPADELTIAELLKKGGYRTGMVGKWHLGINKYNSSDGTHLPKNQGFDYVGTNLPFTMAWHCDVNKVHMAAPDTDWCFLYEGDRVVQQPIDTHFMTGAIVRDAVEFIRSNADGTPFFLYYPMTQTHTDLGVMPRFKGVSKNGRYGDNVAEMQWAVGEILDALKEEALEKNTLVIFTSDNGPHLELCEESGSAGILKGGKGQTWDGGVRVPGIAWWPGTITPGRTSKVVLSVTDLLPTFANLAGIKLPDDRIIDGKSFHRVLLGEHTAKVHDILYFYCDERIMAVRYGDFKIHFYTQAVIQTEHYTNERNCVNGVPQKALLFTCKDCDSPCVTAHIPPLIYNIENDPSEKFSLPAHNYEDVLRNVSRLMAAHSRTLTGINKRASELAKPMSDAVVTCCDPPACNCNYPGQTGKSRSNY</sequence>
<dbReference type="PANTHER" id="PTHR42693:SF15">
    <property type="entry name" value="ARYLSULFATASE"/>
    <property type="match status" value="1"/>
</dbReference>
<evidence type="ECO:0000256" key="3">
    <source>
        <dbReference type="ARBA" id="ARBA00022723"/>
    </source>
</evidence>
<dbReference type="InterPro" id="IPR050738">
    <property type="entry name" value="Sulfatase"/>
</dbReference>
<dbReference type="Pfam" id="PF00884">
    <property type="entry name" value="Sulfatase"/>
    <property type="match status" value="1"/>
</dbReference>
<feature type="chain" id="PRO_5047160170" evidence="6">
    <location>
        <begin position="32"/>
        <end position="538"/>
    </location>
</feature>
<gene>
    <name evidence="9" type="primary">LOC106814294</name>
</gene>
<dbReference type="Pfam" id="PF14707">
    <property type="entry name" value="Sulfatase_C"/>
    <property type="match status" value="1"/>
</dbReference>
<accession>A0ABM1EPF9</accession>
<keyword evidence="4" id="KW-0378">Hydrolase</keyword>
<evidence type="ECO:0000313" key="9">
    <source>
        <dbReference type="RefSeq" id="XP_014674080.1"/>
    </source>
</evidence>
<dbReference type="PANTHER" id="PTHR42693">
    <property type="entry name" value="ARYLSULFATASE FAMILY MEMBER"/>
    <property type="match status" value="1"/>
</dbReference>
<dbReference type="PROSITE" id="PS00149">
    <property type="entry name" value="SULFATASE_2"/>
    <property type="match status" value="1"/>
</dbReference>
<name>A0ABM1EPF9_PRICU</name>
<comment type="cofactor">
    <cofactor evidence="1">
        <name>Ca(2+)</name>
        <dbReference type="ChEBI" id="CHEBI:29108"/>
    </cofactor>
</comment>
<dbReference type="PROSITE" id="PS00523">
    <property type="entry name" value="SULFATASE_1"/>
    <property type="match status" value="1"/>
</dbReference>
<dbReference type="InterPro" id="IPR000917">
    <property type="entry name" value="Sulfatase_N"/>
</dbReference>
<feature type="signal peptide" evidence="6">
    <location>
        <begin position="1"/>
        <end position="31"/>
    </location>
</feature>
<keyword evidence="6" id="KW-0732">Signal</keyword>
<dbReference type="Gene3D" id="3.40.720.10">
    <property type="entry name" value="Alkaline Phosphatase, subunit A"/>
    <property type="match status" value="1"/>
</dbReference>
<protein>
    <submittedName>
        <fullName evidence="9">Arylsulfatase-like</fullName>
    </submittedName>
</protein>
<organism evidence="8 9">
    <name type="scientific">Priapulus caudatus</name>
    <name type="common">Priapulid worm</name>
    <dbReference type="NCBI Taxonomy" id="37621"/>
    <lineage>
        <taxon>Eukaryota</taxon>
        <taxon>Metazoa</taxon>
        <taxon>Ecdysozoa</taxon>
        <taxon>Scalidophora</taxon>
        <taxon>Priapulida</taxon>
        <taxon>Priapulimorpha</taxon>
        <taxon>Priapulimorphida</taxon>
        <taxon>Priapulidae</taxon>
        <taxon>Priapulus</taxon>
    </lineage>
</organism>
<comment type="similarity">
    <text evidence="2">Belongs to the sulfatase family.</text>
</comment>
<dbReference type="RefSeq" id="XP_014674080.1">
    <property type="nucleotide sequence ID" value="XM_014818594.1"/>
</dbReference>
<proteinExistence type="inferred from homology"/>
<evidence type="ECO:0000256" key="1">
    <source>
        <dbReference type="ARBA" id="ARBA00001913"/>
    </source>
</evidence>
<dbReference type="Gene3D" id="3.30.1120.10">
    <property type="match status" value="1"/>
</dbReference>
<reference evidence="9" key="1">
    <citation type="submission" date="2025-08" db="UniProtKB">
        <authorList>
            <consortium name="RefSeq"/>
        </authorList>
    </citation>
    <scope>IDENTIFICATION</scope>
</reference>
<evidence type="ECO:0000256" key="2">
    <source>
        <dbReference type="ARBA" id="ARBA00008779"/>
    </source>
</evidence>
<keyword evidence="8" id="KW-1185">Reference proteome</keyword>
<dbReference type="Proteomes" id="UP000695022">
    <property type="component" value="Unplaced"/>
</dbReference>
<evidence type="ECO:0000259" key="7">
    <source>
        <dbReference type="Pfam" id="PF00884"/>
    </source>
</evidence>
<evidence type="ECO:0000256" key="6">
    <source>
        <dbReference type="SAM" id="SignalP"/>
    </source>
</evidence>
<keyword evidence="3" id="KW-0479">Metal-binding</keyword>
<dbReference type="SUPFAM" id="SSF53649">
    <property type="entry name" value="Alkaline phosphatase-like"/>
    <property type="match status" value="1"/>
</dbReference>
<dbReference type="GeneID" id="106814294"/>
<feature type="domain" description="Sulfatase N-terminal" evidence="7">
    <location>
        <begin position="36"/>
        <end position="365"/>
    </location>
</feature>
<evidence type="ECO:0000313" key="8">
    <source>
        <dbReference type="Proteomes" id="UP000695022"/>
    </source>
</evidence>
<dbReference type="InterPro" id="IPR017850">
    <property type="entry name" value="Alkaline_phosphatase_core_sf"/>
</dbReference>
<evidence type="ECO:0000256" key="5">
    <source>
        <dbReference type="ARBA" id="ARBA00022837"/>
    </source>
</evidence>
<keyword evidence="5" id="KW-0106">Calcium</keyword>